<dbReference type="PANTHER" id="PTHR23225:SF2">
    <property type="entry name" value="AT09679P-RELATED"/>
    <property type="match status" value="1"/>
</dbReference>
<dbReference type="InterPro" id="IPR039970">
    <property type="entry name" value="TF_Grauzone"/>
</dbReference>
<dbReference type="InterPro" id="IPR013087">
    <property type="entry name" value="Znf_C2H2_type"/>
</dbReference>
<accession>A0ABR2J631</accession>
<evidence type="ECO:0000256" key="1">
    <source>
        <dbReference type="SAM" id="MobiDB-lite"/>
    </source>
</evidence>
<dbReference type="SMART" id="SM00355">
    <property type="entry name" value="ZnF_C2H2"/>
    <property type="match status" value="2"/>
</dbReference>
<sequence length="543" mass="60722">MMLDPDLKYAGLSTEEPSQWYTHGFQRLPLPPDGTQYFMNPAFSVRHPNGAATPMPSHPTHMLGRQTTPSDHASSASSRALSPGSSDNAPSTPSDETDYSFHAQCAPWGTQTQSQMVQLTGMSDGVKLGDVNSLEDDVLHGFPEEKTITELPIRSYTMSSMGSSYEMDQINHSEPINFARQASPTDFTPDVKEEIRIPDSYPPPEPEDDDTTSIEDVEPAPQSAQDDYKDQDYKPTGSQRRPSNAKRSRKRNSVSQSAPQPKRIKAESRSLSNKNMPADKPLIPGSAPSHRCHECPDVTFKDETGLQNHIQKKHTRPFTCVFAFAGCSSTFAAKNEWKRHVASQHLLLFYWLCSQDSCTKLSNSSSSPSHSCHNSPDLPNGAIFNRKDLYTQHVRRMHVPLSVKKQLKQKTTIPEWEDRVQVLQKEAHKPRCSLPEYMTCPALGCTTMFNGPGAWDERMEHVAKHLEKAANGHEERIVFGGHNDPTLTEWAARPDVAVIVADRTRGWILNNPLKPEKNANKHIVRSVINDEDEDAEGEEVDEF</sequence>
<gene>
    <name evidence="3" type="ORF">PGQ11_003758</name>
</gene>
<feature type="compositionally biased region" description="Low complexity" evidence="1">
    <location>
        <begin position="70"/>
        <end position="86"/>
    </location>
</feature>
<dbReference type="Proteomes" id="UP001390339">
    <property type="component" value="Unassembled WGS sequence"/>
</dbReference>
<dbReference type="Gene3D" id="3.30.160.60">
    <property type="entry name" value="Classic Zinc Finger"/>
    <property type="match status" value="1"/>
</dbReference>
<evidence type="ECO:0000313" key="3">
    <source>
        <dbReference type="EMBL" id="KAK8873244.1"/>
    </source>
</evidence>
<feature type="domain" description="C2H2-type" evidence="2">
    <location>
        <begin position="318"/>
        <end position="345"/>
    </location>
</feature>
<feature type="region of interest" description="Disordered" evidence="1">
    <location>
        <begin position="194"/>
        <end position="290"/>
    </location>
</feature>
<keyword evidence="4" id="KW-1185">Reference proteome</keyword>
<dbReference type="EMBL" id="JAPCWZ010000003">
    <property type="protein sequence ID" value="KAK8873244.1"/>
    <property type="molecule type" value="Genomic_DNA"/>
</dbReference>
<proteinExistence type="predicted"/>
<evidence type="ECO:0000313" key="4">
    <source>
        <dbReference type="Proteomes" id="UP001390339"/>
    </source>
</evidence>
<dbReference type="PANTHER" id="PTHR23225">
    <property type="entry name" value="ZINC FINGER PROTEIN"/>
    <property type="match status" value="1"/>
</dbReference>
<feature type="compositionally biased region" description="Acidic residues" evidence="1">
    <location>
        <begin position="205"/>
        <end position="218"/>
    </location>
</feature>
<organism evidence="3 4">
    <name type="scientific">Apiospora arundinis</name>
    <dbReference type="NCBI Taxonomy" id="335852"/>
    <lineage>
        <taxon>Eukaryota</taxon>
        <taxon>Fungi</taxon>
        <taxon>Dikarya</taxon>
        <taxon>Ascomycota</taxon>
        <taxon>Pezizomycotina</taxon>
        <taxon>Sordariomycetes</taxon>
        <taxon>Xylariomycetidae</taxon>
        <taxon>Amphisphaeriales</taxon>
        <taxon>Apiosporaceae</taxon>
        <taxon>Apiospora</taxon>
    </lineage>
</organism>
<feature type="compositionally biased region" description="Basic residues" evidence="1">
    <location>
        <begin position="243"/>
        <end position="252"/>
    </location>
</feature>
<reference evidence="3 4" key="1">
    <citation type="journal article" date="2024" name="IMA Fungus">
        <title>Apiospora arundinis, a panoply of carbohydrate-active enzymes and secondary metabolites.</title>
        <authorList>
            <person name="Sorensen T."/>
            <person name="Petersen C."/>
            <person name="Muurmann A.T."/>
            <person name="Christiansen J.V."/>
            <person name="Brundto M.L."/>
            <person name="Overgaard C.K."/>
            <person name="Boysen A.T."/>
            <person name="Wollenberg R.D."/>
            <person name="Larsen T.O."/>
            <person name="Sorensen J.L."/>
            <person name="Nielsen K.L."/>
            <person name="Sondergaard T.E."/>
        </authorList>
    </citation>
    <scope>NUCLEOTIDE SEQUENCE [LARGE SCALE GENOMIC DNA]</scope>
    <source>
        <strain evidence="3 4">AAU 773</strain>
    </source>
</reference>
<feature type="region of interest" description="Disordered" evidence="1">
    <location>
        <begin position="43"/>
        <end position="100"/>
    </location>
</feature>
<protein>
    <submittedName>
        <fullName evidence="3">C2h2 finger domain-containing protein</fullName>
    </submittedName>
</protein>
<evidence type="ECO:0000259" key="2">
    <source>
        <dbReference type="SMART" id="SM00355"/>
    </source>
</evidence>
<feature type="domain" description="C2H2-type" evidence="2">
    <location>
        <begin position="290"/>
        <end position="314"/>
    </location>
</feature>
<name>A0ABR2J631_9PEZI</name>
<comment type="caution">
    <text evidence="3">The sequence shown here is derived from an EMBL/GenBank/DDBJ whole genome shotgun (WGS) entry which is preliminary data.</text>
</comment>